<evidence type="ECO:0000256" key="9">
    <source>
        <dbReference type="ARBA" id="ARBA00047340"/>
    </source>
</evidence>
<dbReference type="InterPro" id="IPR036087">
    <property type="entry name" value="Nict_dMeBzImd_PRibTrfase_sf"/>
</dbReference>
<name>A0A6P1D078_9NOCA</name>
<evidence type="ECO:0000256" key="6">
    <source>
        <dbReference type="ARBA" id="ARBA00022676"/>
    </source>
</evidence>
<dbReference type="Gene3D" id="3.40.50.10210">
    <property type="match status" value="1"/>
</dbReference>
<protein>
    <recommendedName>
        <fullName evidence="4">Nicotinate-nucleotide--dimethylbenzimidazole phosphoribosyltransferase</fullName>
        <ecNumber evidence="3">2.4.2.21</ecNumber>
    </recommendedName>
    <alternativeName>
        <fullName evidence="8">N(1)-alpha-phosphoribosyltransferase</fullName>
    </alternativeName>
</protein>
<sequence length="62" mass="6458">LALTNLRLDPLIDLEMRLGDGSGALPALPILRAAVATLTEMATFDEAGVSTADATPTIDLHK</sequence>
<accession>A0A6P1D078</accession>
<dbReference type="GO" id="GO:0009236">
    <property type="term" value="P:cobalamin biosynthetic process"/>
    <property type="evidence" value="ECO:0007669"/>
    <property type="project" value="UniProtKB-KW"/>
</dbReference>
<keyword evidence="5" id="KW-0169">Cobalamin biosynthesis</keyword>
<reference evidence="10 11" key="1">
    <citation type="submission" date="2020-01" db="EMBL/GenBank/DDBJ databases">
        <title>Genetics and antimicrobial susceptibilities of Nocardia species isolated from the soil; a comparison with species isolated from humans.</title>
        <authorList>
            <person name="Carrasco G."/>
            <person name="Monzon S."/>
            <person name="Sansegundo M."/>
            <person name="Garcia E."/>
            <person name="Garrido N."/>
            <person name="Medina M.J."/>
            <person name="Villalon P."/>
            <person name="Ramirez-Arocha A.C."/>
            <person name="Jimenez P."/>
            <person name="Cuesta I."/>
            <person name="Valdezate S."/>
        </authorList>
    </citation>
    <scope>NUCLEOTIDE SEQUENCE [LARGE SCALE GENOMIC DNA]</scope>
    <source>
        <strain evidence="10 11">CNM20110626</strain>
    </source>
</reference>
<dbReference type="Pfam" id="PF02277">
    <property type="entry name" value="DBI_PRT"/>
    <property type="match status" value="1"/>
</dbReference>
<evidence type="ECO:0000256" key="4">
    <source>
        <dbReference type="ARBA" id="ARBA00015486"/>
    </source>
</evidence>
<comment type="similarity">
    <text evidence="2">Belongs to the CobT family.</text>
</comment>
<evidence type="ECO:0000256" key="1">
    <source>
        <dbReference type="ARBA" id="ARBA00005049"/>
    </source>
</evidence>
<dbReference type="EC" id="2.4.2.21" evidence="3"/>
<evidence type="ECO:0000256" key="3">
    <source>
        <dbReference type="ARBA" id="ARBA00011991"/>
    </source>
</evidence>
<evidence type="ECO:0000256" key="2">
    <source>
        <dbReference type="ARBA" id="ARBA00007110"/>
    </source>
</evidence>
<evidence type="ECO:0000256" key="5">
    <source>
        <dbReference type="ARBA" id="ARBA00022573"/>
    </source>
</evidence>
<comment type="pathway">
    <text evidence="1">Nucleoside biosynthesis; alpha-ribazole biosynthesis; alpha-ribazole from 5,6-dimethylbenzimidazole: step 1/2.</text>
</comment>
<dbReference type="InterPro" id="IPR023195">
    <property type="entry name" value="Nict_dMeBzImd_PRibTrfase_N"/>
</dbReference>
<dbReference type="Gene3D" id="1.10.1610.10">
    <property type="match status" value="1"/>
</dbReference>
<comment type="caution">
    <text evidence="10">The sequence shown here is derived from an EMBL/GenBank/DDBJ whole genome shotgun (WGS) entry which is preliminary data.</text>
</comment>
<evidence type="ECO:0000313" key="10">
    <source>
        <dbReference type="EMBL" id="NEW37183.1"/>
    </source>
</evidence>
<proteinExistence type="inferred from homology"/>
<dbReference type="GO" id="GO:0008939">
    <property type="term" value="F:nicotinate-nucleotide-dimethylbenzimidazole phosphoribosyltransferase activity"/>
    <property type="evidence" value="ECO:0007669"/>
    <property type="project" value="UniProtKB-EC"/>
</dbReference>
<organism evidence="10 11">
    <name type="scientific">Nocardia cyriacigeorgica</name>
    <dbReference type="NCBI Taxonomy" id="135487"/>
    <lineage>
        <taxon>Bacteria</taxon>
        <taxon>Bacillati</taxon>
        <taxon>Actinomycetota</taxon>
        <taxon>Actinomycetes</taxon>
        <taxon>Mycobacteriales</taxon>
        <taxon>Nocardiaceae</taxon>
        <taxon>Nocardia</taxon>
    </lineage>
</organism>
<dbReference type="UniPathway" id="UPA00061">
    <property type="reaction ID" value="UER00516"/>
</dbReference>
<dbReference type="AlphaFoldDB" id="A0A6P1D078"/>
<gene>
    <name evidence="10" type="ORF">GV791_32210</name>
</gene>
<keyword evidence="6 10" id="KW-0328">Glycosyltransferase</keyword>
<evidence type="ECO:0000256" key="8">
    <source>
        <dbReference type="ARBA" id="ARBA00030686"/>
    </source>
</evidence>
<keyword evidence="7 10" id="KW-0808">Transferase</keyword>
<dbReference type="PANTHER" id="PTHR43463:SF1">
    <property type="entry name" value="NICOTINATE-NUCLEOTIDE--DIMETHYLBENZIMIDAZOLE PHOSPHORIBOSYLTRANSFERASE"/>
    <property type="match status" value="1"/>
</dbReference>
<dbReference type="InterPro" id="IPR003200">
    <property type="entry name" value="Nict_dMeBzImd_PRibTrfase"/>
</dbReference>
<dbReference type="EMBL" id="JAAGVB010000492">
    <property type="protein sequence ID" value="NEW37183.1"/>
    <property type="molecule type" value="Genomic_DNA"/>
</dbReference>
<dbReference type="Proteomes" id="UP000471166">
    <property type="component" value="Unassembled WGS sequence"/>
</dbReference>
<dbReference type="SUPFAM" id="SSF52733">
    <property type="entry name" value="Nicotinate mononucleotide:5,6-dimethylbenzimidazole phosphoribosyltransferase (CobT)"/>
    <property type="match status" value="1"/>
</dbReference>
<feature type="non-terminal residue" evidence="10">
    <location>
        <position position="1"/>
    </location>
</feature>
<evidence type="ECO:0000313" key="11">
    <source>
        <dbReference type="Proteomes" id="UP000471166"/>
    </source>
</evidence>
<dbReference type="RefSeq" id="WP_163848770.1">
    <property type="nucleotide sequence ID" value="NZ_JAAGVB010000492.1"/>
</dbReference>
<comment type="catalytic activity">
    <reaction evidence="9">
        <text>5,6-dimethylbenzimidazole + nicotinate beta-D-ribonucleotide = alpha-ribazole 5'-phosphate + nicotinate + H(+)</text>
        <dbReference type="Rhea" id="RHEA:11196"/>
        <dbReference type="ChEBI" id="CHEBI:15378"/>
        <dbReference type="ChEBI" id="CHEBI:15890"/>
        <dbReference type="ChEBI" id="CHEBI:32544"/>
        <dbReference type="ChEBI" id="CHEBI:57502"/>
        <dbReference type="ChEBI" id="CHEBI:57918"/>
        <dbReference type="EC" id="2.4.2.21"/>
    </reaction>
</comment>
<dbReference type="PANTHER" id="PTHR43463">
    <property type="entry name" value="NICOTINATE-NUCLEOTIDE--DIMETHYLBENZIMIDAZOLE PHOSPHORIBOSYLTRANSFERASE"/>
    <property type="match status" value="1"/>
</dbReference>
<evidence type="ECO:0000256" key="7">
    <source>
        <dbReference type="ARBA" id="ARBA00022679"/>
    </source>
</evidence>